<dbReference type="eggNOG" id="KOG3030">
    <property type="taxonomic scope" value="Eukaryota"/>
</dbReference>
<dbReference type="STRING" id="1071383.J7S8N9"/>
<keyword evidence="4 6" id="KW-1133">Transmembrane helix</keyword>
<dbReference type="PANTHER" id="PTHR10165">
    <property type="entry name" value="LIPID PHOSPHATE PHOSPHATASE"/>
    <property type="match status" value="1"/>
</dbReference>
<evidence type="ECO:0000259" key="7">
    <source>
        <dbReference type="SMART" id="SM00014"/>
    </source>
</evidence>
<evidence type="ECO:0000313" key="9">
    <source>
        <dbReference type="Proteomes" id="UP000006310"/>
    </source>
</evidence>
<evidence type="ECO:0000256" key="4">
    <source>
        <dbReference type="ARBA" id="ARBA00022989"/>
    </source>
</evidence>
<evidence type="ECO:0000256" key="3">
    <source>
        <dbReference type="ARBA" id="ARBA00022692"/>
    </source>
</evidence>
<feature type="transmembrane region" description="Helical" evidence="6">
    <location>
        <begin position="229"/>
        <end position="248"/>
    </location>
</feature>
<protein>
    <recommendedName>
        <fullName evidence="7">Phosphatidic acid phosphatase type 2/haloperoxidase domain-containing protein</fullName>
    </recommendedName>
</protein>
<feature type="domain" description="Phosphatidic acid phosphatase type 2/haloperoxidase" evidence="7">
    <location>
        <begin position="106"/>
        <end position="248"/>
    </location>
</feature>
<dbReference type="InterPro" id="IPR036938">
    <property type="entry name" value="PAP2/HPO_sf"/>
</dbReference>
<keyword evidence="3 6" id="KW-0812">Transmembrane</keyword>
<dbReference type="Proteomes" id="UP000006310">
    <property type="component" value="Chromosome 6"/>
</dbReference>
<dbReference type="GO" id="GO:0000810">
    <property type="term" value="F:diacylglycerol diphosphate phosphatase activity"/>
    <property type="evidence" value="ECO:0007669"/>
    <property type="project" value="EnsemblFungi"/>
</dbReference>
<dbReference type="OMA" id="WFSYRRY"/>
<evidence type="ECO:0000256" key="2">
    <source>
        <dbReference type="ARBA" id="ARBA00008816"/>
    </source>
</evidence>
<sequence length="310" mass="35307">MTVDRFSLGGSTNSVAYRVPKWRVPDLILLVVVLLVNLPVYFLPPFERQFYVNDLTISHPYALHQRVDDTMLFFYSLVLPCGVICAVWSLLCDRRHRWYVLYVSLLGLFLSIFTTSLLTNFLKNWFGRLRPDFIDRCQPRPNLPINVLLHASEACTNDNKDVLLEGFRTTPSGHASESFAGLGYLYLWLCGQLLTEHAQVGLWRKFVAAIPLLGASLIALSRTQDYRHHFVDILIGSIIGYISAYVFYRKNFPPIANQVPFKPLLDDSDVTFDIAPNGSIYNGNNTNYRPVRAQPVDEEMGHIDTTNTTL</sequence>
<dbReference type="CDD" id="cd03390">
    <property type="entry name" value="PAP2_containing_1_like"/>
    <property type="match status" value="1"/>
</dbReference>
<dbReference type="HOGENOM" id="CLU_021458_6_1_1"/>
<comment type="similarity">
    <text evidence="2">Belongs to the PA-phosphatase related phosphoesterase family.</text>
</comment>
<dbReference type="GeneID" id="34526716"/>
<evidence type="ECO:0000256" key="5">
    <source>
        <dbReference type="ARBA" id="ARBA00023136"/>
    </source>
</evidence>
<dbReference type="GO" id="GO:0000329">
    <property type="term" value="C:fungal-type vacuole membrane"/>
    <property type="evidence" value="ECO:0007669"/>
    <property type="project" value="EnsemblFungi"/>
</dbReference>
<feature type="transmembrane region" description="Helical" evidence="6">
    <location>
        <begin position="99"/>
        <end position="122"/>
    </location>
</feature>
<name>J7S8N9_HUIN7</name>
<accession>J7S8N9</accession>
<proteinExistence type="inferred from homology"/>
<dbReference type="AlphaFoldDB" id="J7S8N9"/>
<dbReference type="GO" id="GO:0008195">
    <property type="term" value="F:phosphatidate phosphatase activity"/>
    <property type="evidence" value="ECO:0007669"/>
    <property type="project" value="EnsemblFungi"/>
</dbReference>
<evidence type="ECO:0000313" key="8">
    <source>
        <dbReference type="EMBL" id="CCK71001.1"/>
    </source>
</evidence>
<dbReference type="GO" id="GO:0045121">
    <property type="term" value="C:membrane raft"/>
    <property type="evidence" value="ECO:0007669"/>
    <property type="project" value="EnsemblFungi"/>
</dbReference>
<dbReference type="SUPFAM" id="SSF48317">
    <property type="entry name" value="Acid phosphatase/Vanadium-dependent haloperoxidase"/>
    <property type="match status" value="1"/>
</dbReference>
<reference evidence="8 9" key="1">
    <citation type="journal article" date="2011" name="Proc. Natl. Acad. Sci. U.S.A.">
        <title>Evolutionary erosion of yeast sex chromosomes by mating-type switching accidents.</title>
        <authorList>
            <person name="Gordon J.L."/>
            <person name="Armisen D."/>
            <person name="Proux-Wera E."/>
            <person name="Oheigeartaigh S.S."/>
            <person name="Byrne K.P."/>
            <person name="Wolfe K.H."/>
        </authorList>
    </citation>
    <scope>NUCLEOTIDE SEQUENCE [LARGE SCALE GENOMIC DNA]</scope>
    <source>
        <strain evidence="9">ATCC MYA-139 / BCRC 22969 / CBS 8797 / CCRC 22969 / KCTC 17520 / NBRC 10181 / NCYC 3082</strain>
    </source>
</reference>
<comment type="subcellular location">
    <subcellularLocation>
        <location evidence="1">Membrane</location>
        <topology evidence="1">Multi-pass membrane protein</topology>
    </subcellularLocation>
</comment>
<dbReference type="RefSeq" id="XP_022465247.1">
    <property type="nucleotide sequence ID" value="XM_022608787.1"/>
</dbReference>
<feature type="transmembrane region" description="Helical" evidence="6">
    <location>
        <begin position="27"/>
        <end position="44"/>
    </location>
</feature>
<keyword evidence="9" id="KW-1185">Reference proteome</keyword>
<dbReference type="EMBL" id="HE978319">
    <property type="protein sequence ID" value="CCK71001.1"/>
    <property type="molecule type" value="Genomic_DNA"/>
</dbReference>
<evidence type="ECO:0000256" key="1">
    <source>
        <dbReference type="ARBA" id="ARBA00004141"/>
    </source>
</evidence>
<dbReference type="PANTHER" id="PTHR10165:SF35">
    <property type="entry name" value="RE23632P"/>
    <property type="match status" value="1"/>
</dbReference>
<evidence type="ECO:0000256" key="6">
    <source>
        <dbReference type="SAM" id="Phobius"/>
    </source>
</evidence>
<reference evidence="9" key="2">
    <citation type="submission" date="2012-08" db="EMBL/GenBank/DDBJ databases">
        <title>Genome sequence of Kazachstania naganishii.</title>
        <authorList>
            <person name="Gordon J.L."/>
            <person name="Armisen D."/>
            <person name="Proux-Wera E."/>
            <person name="OhEigeartaigh S.S."/>
            <person name="Byrne K.P."/>
            <person name="Wolfe K.H."/>
        </authorList>
    </citation>
    <scope>NUCLEOTIDE SEQUENCE [LARGE SCALE GENOMIC DNA]</scope>
    <source>
        <strain evidence="9">ATCC MYA-139 / BCRC 22969 / CBS 8797 / CCRC 22969 / KCTC 17520 / NBRC 10181 / NCYC 3082</strain>
    </source>
</reference>
<dbReference type="GO" id="GO:0042802">
    <property type="term" value="F:identical protein binding"/>
    <property type="evidence" value="ECO:0007669"/>
    <property type="project" value="EnsemblFungi"/>
</dbReference>
<gene>
    <name evidence="8" type="primary">KNAG0F03400</name>
    <name evidence="8" type="ordered locus">KNAG_0F03400</name>
</gene>
<keyword evidence="5 6" id="KW-0472">Membrane</keyword>
<feature type="transmembrane region" description="Helical" evidence="6">
    <location>
        <begin position="72"/>
        <end position="92"/>
    </location>
</feature>
<dbReference type="KEGG" id="kng:KNAG_0F03400"/>
<dbReference type="GO" id="GO:0046839">
    <property type="term" value="P:phospholipid dephosphorylation"/>
    <property type="evidence" value="ECO:0007669"/>
    <property type="project" value="TreeGrafter"/>
</dbReference>
<dbReference type="GO" id="GO:0006644">
    <property type="term" value="P:phospholipid metabolic process"/>
    <property type="evidence" value="ECO:0007669"/>
    <property type="project" value="EnsemblFungi"/>
</dbReference>
<dbReference type="InterPro" id="IPR000326">
    <property type="entry name" value="PAP2/HPO"/>
</dbReference>
<dbReference type="OrthoDB" id="10030083at2759"/>
<dbReference type="SMART" id="SM00014">
    <property type="entry name" value="acidPPc"/>
    <property type="match status" value="1"/>
</dbReference>
<organism evidence="8 9">
    <name type="scientific">Huiozyma naganishii (strain ATCC MYA-139 / BCRC 22969 / CBS 8797 / KCTC 17520 / NBRC 10181 / NCYC 3082 / Yp74L-3)</name>
    <name type="common">Yeast</name>
    <name type="synonym">Kazachstania naganishii</name>
    <dbReference type="NCBI Taxonomy" id="1071383"/>
    <lineage>
        <taxon>Eukaryota</taxon>
        <taxon>Fungi</taxon>
        <taxon>Dikarya</taxon>
        <taxon>Ascomycota</taxon>
        <taxon>Saccharomycotina</taxon>
        <taxon>Saccharomycetes</taxon>
        <taxon>Saccharomycetales</taxon>
        <taxon>Saccharomycetaceae</taxon>
        <taxon>Huiozyma</taxon>
    </lineage>
</organism>
<dbReference type="Gene3D" id="1.20.144.10">
    <property type="entry name" value="Phosphatidic acid phosphatase type 2/haloperoxidase"/>
    <property type="match status" value="1"/>
</dbReference>
<dbReference type="InterPro" id="IPR043216">
    <property type="entry name" value="PAP-like"/>
</dbReference>
<dbReference type="Pfam" id="PF01569">
    <property type="entry name" value="PAP2"/>
    <property type="match status" value="1"/>
</dbReference>